<evidence type="ECO:0000256" key="9">
    <source>
        <dbReference type="ARBA" id="ARBA00022842"/>
    </source>
</evidence>
<dbReference type="GO" id="GO:0000287">
    <property type="term" value="F:magnesium ion binding"/>
    <property type="evidence" value="ECO:0007669"/>
    <property type="project" value="UniProtKB-UniRule"/>
</dbReference>
<keyword evidence="8 11" id="KW-0067">ATP-binding</keyword>
<sequence>MYSQLFKNVHKKTPIVHCITNYVTVNDVANIILASGASPIMADDIEEVSDITSISNSLVLNIGTLNTRTIESMIQAGKTSNELNHPVVLDPVGVGASRLRMEATLRLLEEVNFSVIKGNASEIKAILNKTKTSGGVDVSLEDIINDRNIDEYIQVAKEVSKANDAVVAITGPIDIVTNKDKTYIIRNGHKNMGKITGTGCMLAGIIGGFIGANPENILDSTAVAIAAMGLCGELANGKVVKEGLGNGSLRTYLIDYMSNLDETTLMGGIKIENR</sequence>
<dbReference type="RefSeq" id="WP_132026465.1">
    <property type="nucleotide sequence ID" value="NZ_CP068564.1"/>
</dbReference>
<dbReference type="SUPFAM" id="SSF53613">
    <property type="entry name" value="Ribokinase-like"/>
    <property type="match status" value="1"/>
</dbReference>
<keyword evidence="4 11" id="KW-0808">Transferase</keyword>
<dbReference type="EC" id="2.7.1.50" evidence="11"/>
<dbReference type="GO" id="GO:0009228">
    <property type="term" value="P:thiamine biosynthetic process"/>
    <property type="evidence" value="ECO:0007669"/>
    <property type="project" value="UniProtKB-KW"/>
</dbReference>
<evidence type="ECO:0000313" key="13">
    <source>
        <dbReference type="Proteomes" id="UP000294567"/>
    </source>
</evidence>
<dbReference type="InterPro" id="IPR029056">
    <property type="entry name" value="Ribokinase-like"/>
</dbReference>
<evidence type="ECO:0000256" key="4">
    <source>
        <dbReference type="ARBA" id="ARBA00022679"/>
    </source>
</evidence>
<dbReference type="PRINTS" id="PR01099">
    <property type="entry name" value="HYETHTZKNASE"/>
</dbReference>
<evidence type="ECO:0000313" key="12">
    <source>
        <dbReference type="EMBL" id="TCS90803.1"/>
    </source>
</evidence>
<feature type="binding site" evidence="11">
    <location>
        <position position="41"/>
    </location>
    <ligand>
        <name>substrate</name>
    </ligand>
</feature>
<evidence type="ECO:0000256" key="6">
    <source>
        <dbReference type="ARBA" id="ARBA00022741"/>
    </source>
</evidence>
<accession>A0A4R3L1B5</accession>
<feature type="binding site" evidence="11">
    <location>
        <position position="197"/>
    </location>
    <ligand>
        <name>substrate</name>
    </ligand>
</feature>
<dbReference type="PIRSF" id="PIRSF000513">
    <property type="entry name" value="Thz_kinase"/>
    <property type="match status" value="1"/>
</dbReference>
<dbReference type="GO" id="GO:0004417">
    <property type="term" value="F:hydroxyethylthiazole kinase activity"/>
    <property type="evidence" value="ECO:0007669"/>
    <property type="project" value="UniProtKB-UniRule"/>
</dbReference>
<dbReference type="Proteomes" id="UP000294567">
    <property type="component" value="Unassembled WGS sequence"/>
</dbReference>
<dbReference type="Pfam" id="PF02110">
    <property type="entry name" value="HK"/>
    <property type="match status" value="1"/>
</dbReference>
<dbReference type="InterPro" id="IPR000417">
    <property type="entry name" value="Hyethyz_kinase"/>
</dbReference>
<proteinExistence type="inferred from homology"/>
<dbReference type="NCBIfam" id="NF006830">
    <property type="entry name" value="PRK09355.1"/>
    <property type="match status" value="1"/>
</dbReference>
<gene>
    <name evidence="11" type="primary">thiM</name>
    <name evidence="12" type="ORF">EDD65_103114</name>
</gene>
<evidence type="ECO:0000256" key="3">
    <source>
        <dbReference type="ARBA" id="ARBA00004868"/>
    </source>
</evidence>
<comment type="pathway">
    <text evidence="3 11">Cofactor biosynthesis; thiamine diphosphate biosynthesis; 4-methyl-5-(2-phosphoethyl)-thiazole from 5-(2-hydroxyethyl)-4-methylthiazole: step 1/1.</text>
</comment>
<keyword evidence="9 11" id="KW-0460">Magnesium</keyword>
<evidence type="ECO:0000256" key="10">
    <source>
        <dbReference type="ARBA" id="ARBA00022977"/>
    </source>
</evidence>
<dbReference type="HAMAP" id="MF_00228">
    <property type="entry name" value="Thz_kinase"/>
    <property type="match status" value="1"/>
</dbReference>
<feature type="binding site" evidence="11">
    <location>
        <position position="170"/>
    </location>
    <ligand>
        <name>ATP</name>
        <dbReference type="ChEBI" id="CHEBI:30616"/>
    </ligand>
</feature>
<evidence type="ECO:0000256" key="11">
    <source>
        <dbReference type="HAMAP-Rule" id="MF_00228"/>
    </source>
</evidence>
<evidence type="ECO:0000256" key="5">
    <source>
        <dbReference type="ARBA" id="ARBA00022723"/>
    </source>
</evidence>
<comment type="similarity">
    <text evidence="11">Belongs to the Thz kinase family.</text>
</comment>
<comment type="catalytic activity">
    <reaction evidence="1 11">
        <text>5-(2-hydroxyethyl)-4-methylthiazole + ATP = 4-methyl-5-(2-phosphooxyethyl)-thiazole + ADP + H(+)</text>
        <dbReference type="Rhea" id="RHEA:24212"/>
        <dbReference type="ChEBI" id="CHEBI:15378"/>
        <dbReference type="ChEBI" id="CHEBI:17957"/>
        <dbReference type="ChEBI" id="CHEBI:30616"/>
        <dbReference type="ChEBI" id="CHEBI:58296"/>
        <dbReference type="ChEBI" id="CHEBI:456216"/>
        <dbReference type="EC" id="2.7.1.50"/>
    </reaction>
</comment>
<evidence type="ECO:0000256" key="2">
    <source>
        <dbReference type="ARBA" id="ARBA00001946"/>
    </source>
</evidence>
<evidence type="ECO:0000256" key="1">
    <source>
        <dbReference type="ARBA" id="ARBA00001771"/>
    </source>
</evidence>
<dbReference type="AlphaFoldDB" id="A0A4R3L1B5"/>
<keyword evidence="6 11" id="KW-0547">Nucleotide-binding</keyword>
<dbReference type="Gene3D" id="3.40.1190.20">
    <property type="match status" value="1"/>
</dbReference>
<keyword evidence="10 11" id="KW-0784">Thiamine biosynthesis</keyword>
<dbReference type="EMBL" id="SMAE01000003">
    <property type="protein sequence ID" value="TCS90803.1"/>
    <property type="molecule type" value="Genomic_DNA"/>
</dbReference>
<reference evidence="12 13" key="1">
    <citation type="submission" date="2019-03" db="EMBL/GenBank/DDBJ databases">
        <title>Genomic Encyclopedia of Type Strains, Phase IV (KMG-IV): sequencing the most valuable type-strain genomes for metagenomic binning, comparative biology and taxonomic classification.</title>
        <authorList>
            <person name="Goeker M."/>
        </authorList>
    </citation>
    <scope>NUCLEOTIDE SEQUENCE [LARGE SCALE GENOMIC DNA]</scope>
    <source>
        <strain evidence="12 13">DSM 26752</strain>
    </source>
</reference>
<dbReference type="CDD" id="cd01170">
    <property type="entry name" value="THZ_kinase"/>
    <property type="match status" value="1"/>
</dbReference>
<organism evidence="12 13">
    <name type="scientific">Keratinibaculum paraultunense</name>
    <dbReference type="NCBI Taxonomy" id="1278232"/>
    <lineage>
        <taxon>Bacteria</taxon>
        <taxon>Bacillati</taxon>
        <taxon>Bacillota</taxon>
        <taxon>Tissierellia</taxon>
        <taxon>Tissierellales</taxon>
        <taxon>Tepidimicrobiaceae</taxon>
        <taxon>Keratinibaculum</taxon>
    </lineage>
</organism>
<evidence type="ECO:0000256" key="8">
    <source>
        <dbReference type="ARBA" id="ARBA00022840"/>
    </source>
</evidence>
<dbReference type="GO" id="GO:0005524">
    <property type="term" value="F:ATP binding"/>
    <property type="evidence" value="ECO:0007669"/>
    <property type="project" value="UniProtKB-UniRule"/>
</dbReference>
<comment type="function">
    <text evidence="11">Catalyzes the phosphorylation of the hydroxyl group of 4-methyl-5-beta-hydroxyethylthiazole (THZ).</text>
</comment>
<dbReference type="OrthoDB" id="9778146at2"/>
<dbReference type="UniPathway" id="UPA00060">
    <property type="reaction ID" value="UER00139"/>
</dbReference>
<dbReference type="GO" id="GO:0009229">
    <property type="term" value="P:thiamine diphosphate biosynthetic process"/>
    <property type="evidence" value="ECO:0007669"/>
    <property type="project" value="UniProtKB-UniRule"/>
</dbReference>
<feature type="binding site" evidence="11">
    <location>
        <position position="117"/>
    </location>
    <ligand>
        <name>ATP</name>
        <dbReference type="ChEBI" id="CHEBI:30616"/>
    </ligand>
</feature>
<keyword evidence="7 11" id="KW-0418">Kinase</keyword>
<comment type="cofactor">
    <cofactor evidence="2 11">
        <name>Mg(2+)</name>
        <dbReference type="ChEBI" id="CHEBI:18420"/>
    </cofactor>
</comment>
<keyword evidence="5 11" id="KW-0479">Metal-binding</keyword>
<comment type="caution">
    <text evidence="12">The sequence shown here is derived from an EMBL/GenBank/DDBJ whole genome shotgun (WGS) entry which is preliminary data.</text>
</comment>
<evidence type="ECO:0000256" key="7">
    <source>
        <dbReference type="ARBA" id="ARBA00022777"/>
    </source>
</evidence>
<keyword evidence="13" id="KW-1185">Reference proteome</keyword>
<protein>
    <recommendedName>
        <fullName evidence="11">Hydroxyethylthiazole kinase</fullName>
        <ecNumber evidence="11">2.7.1.50</ecNumber>
    </recommendedName>
    <alternativeName>
        <fullName evidence="11">4-methyl-5-beta-hydroxyethylthiazole kinase</fullName>
        <shortName evidence="11">TH kinase</shortName>
        <shortName evidence="11">Thz kinase</shortName>
    </alternativeName>
</protein>
<name>A0A4R3L1B5_9FIRM</name>